<sequence>MQNASIQEINTDYLNYLVMLQLVRQSKSS</sequence>
<dbReference type="EMBL" id="GBRH01190372">
    <property type="protein sequence ID" value="JAE07524.1"/>
    <property type="molecule type" value="Transcribed_RNA"/>
</dbReference>
<protein>
    <submittedName>
        <fullName evidence="1">Uncharacterized protein</fullName>
    </submittedName>
</protein>
<evidence type="ECO:0000313" key="1">
    <source>
        <dbReference type="EMBL" id="JAE07524.1"/>
    </source>
</evidence>
<dbReference type="AlphaFoldDB" id="A0A0A9F8I2"/>
<reference evidence="1" key="2">
    <citation type="journal article" date="2015" name="Data Brief">
        <title>Shoot transcriptome of the giant reed, Arundo donax.</title>
        <authorList>
            <person name="Barrero R.A."/>
            <person name="Guerrero F.D."/>
            <person name="Moolhuijzen P."/>
            <person name="Goolsby J.A."/>
            <person name="Tidwell J."/>
            <person name="Bellgard S.E."/>
            <person name="Bellgard M.I."/>
        </authorList>
    </citation>
    <scope>NUCLEOTIDE SEQUENCE</scope>
    <source>
        <tissue evidence="1">Shoot tissue taken approximately 20 cm above the soil surface</tissue>
    </source>
</reference>
<organism evidence="1">
    <name type="scientific">Arundo donax</name>
    <name type="common">Giant reed</name>
    <name type="synonym">Donax arundinaceus</name>
    <dbReference type="NCBI Taxonomy" id="35708"/>
    <lineage>
        <taxon>Eukaryota</taxon>
        <taxon>Viridiplantae</taxon>
        <taxon>Streptophyta</taxon>
        <taxon>Embryophyta</taxon>
        <taxon>Tracheophyta</taxon>
        <taxon>Spermatophyta</taxon>
        <taxon>Magnoliopsida</taxon>
        <taxon>Liliopsida</taxon>
        <taxon>Poales</taxon>
        <taxon>Poaceae</taxon>
        <taxon>PACMAD clade</taxon>
        <taxon>Arundinoideae</taxon>
        <taxon>Arundineae</taxon>
        <taxon>Arundo</taxon>
    </lineage>
</organism>
<reference evidence="1" key="1">
    <citation type="submission" date="2014-09" db="EMBL/GenBank/DDBJ databases">
        <authorList>
            <person name="Magalhaes I.L.F."/>
            <person name="Oliveira U."/>
            <person name="Santos F.R."/>
            <person name="Vidigal T.H.D.A."/>
            <person name="Brescovit A.D."/>
            <person name="Santos A.J."/>
        </authorList>
    </citation>
    <scope>NUCLEOTIDE SEQUENCE</scope>
    <source>
        <tissue evidence="1">Shoot tissue taken approximately 20 cm above the soil surface</tissue>
    </source>
</reference>
<accession>A0A0A9F8I2</accession>
<proteinExistence type="predicted"/>
<name>A0A0A9F8I2_ARUDO</name>